<keyword evidence="3 5" id="KW-0808">Transferase</keyword>
<keyword evidence="9" id="KW-1185">Reference proteome</keyword>
<dbReference type="HOGENOM" id="CLU_043846_3_2_1"/>
<dbReference type="InterPro" id="IPR006131">
    <property type="entry name" value="Asp_carbamoyltransf_Asp/Orn-bd"/>
</dbReference>
<dbReference type="KEGG" id="cme:CYME_CML214C"/>
<proteinExistence type="inferred from homology"/>
<comment type="catalytic activity">
    <reaction evidence="4">
        <text>carbamoyl phosphate + L-ornithine = L-citrulline + phosphate + H(+)</text>
        <dbReference type="Rhea" id="RHEA:19513"/>
        <dbReference type="ChEBI" id="CHEBI:15378"/>
        <dbReference type="ChEBI" id="CHEBI:43474"/>
        <dbReference type="ChEBI" id="CHEBI:46911"/>
        <dbReference type="ChEBI" id="CHEBI:57743"/>
        <dbReference type="ChEBI" id="CHEBI:58228"/>
        <dbReference type="EC" id="2.1.3.3"/>
    </reaction>
</comment>
<evidence type="ECO:0000256" key="3">
    <source>
        <dbReference type="ARBA" id="ARBA00022679"/>
    </source>
</evidence>
<dbReference type="OrthoDB" id="10252326at2759"/>
<feature type="domain" description="Aspartate/ornithine carbamoyltransferase carbamoyl-P binding" evidence="7">
    <location>
        <begin position="69"/>
        <end position="207"/>
    </location>
</feature>
<dbReference type="GO" id="GO:0042450">
    <property type="term" value="P:L-arginine biosynthetic process via ornithine"/>
    <property type="evidence" value="ECO:0007669"/>
    <property type="project" value="TreeGrafter"/>
</dbReference>
<dbReference type="GO" id="GO:0019240">
    <property type="term" value="P:citrulline biosynthetic process"/>
    <property type="evidence" value="ECO:0007669"/>
    <property type="project" value="TreeGrafter"/>
</dbReference>
<dbReference type="InterPro" id="IPR002292">
    <property type="entry name" value="Orn/put_carbamltrans"/>
</dbReference>
<dbReference type="InterPro" id="IPR024904">
    <property type="entry name" value="OTCase_ArgI"/>
</dbReference>
<dbReference type="Gramene" id="CML214CT">
    <property type="protein sequence ID" value="CML214CT"/>
    <property type="gene ID" value="CML214C"/>
</dbReference>
<reference evidence="8 9" key="2">
    <citation type="journal article" date="2007" name="BMC Biol.">
        <title>A 100%-complete sequence reveals unusually simple genomic features in the hot-spring red alga Cyanidioschyzon merolae.</title>
        <authorList>
            <person name="Nozaki H."/>
            <person name="Takano H."/>
            <person name="Misumi O."/>
            <person name="Terasawa K."/>
            <person name="Matsuzaki M."/>
            <person name="Maruyama S."/>
            <person name="Nishida K."/>
            <person name="Yagisawa F."/>
            <person name="Yoshida Y."/>
            <person name="Fujiwara T."/>
            <person name="Takio S."/>
            <person name="Tamura K."/>
            <person name="Chung S.J."/>
            <person name="Nakamura S."/>
            <person name="Kuroiwa H."/>
            <person name="Tanaka K."/>
            <person name="Sato N."/>
            <person name="Kuroiwa T."/>
        </authorList>
    </citation>
    <scope>NUCLEOTIDE SEQUENCE [LARGE SCALE GENOMIC DNA]</scope>
    <source>
        <strain evidence="8 9">10D</strain>
    </source>
</reference>
<dbReference type="PANTHER" id="PTHR45753">
    <property type="entry name" value="ORNITHINE CARBAMOYLTRANSFERASE, MITOCHONDRIAL"/>
    <property type="match status" value="1"/>
</dbReference>
<dbReference type="OMA" id="DGNNVCN"/>
<dbReference type="Proteomes" id="UP000007014">
    <property type="component" value="Chromosome 12"/>
</dbReference>
<sequence length="370" mass="40849">MTVLGFITTSALLSTQSFPHKCLVVPVGYRTRRQILTPRGAQRVSRASSLSLACRDTKGTVHALPGGKRHFLAITDWIPEEIMSTLQLARDLKEGKVFSGAKPLAGLTLAMIFAKPSARTRISFETGFYRLGGHALLLGDEIGIGKREATKDIARVVSRFNDIIMARLYAHEDLLELAAYASVPVINGLTDWNHPCQIMADALTIMECRGSLENQRVVYIGDGNNIVHSWLEMACCIPFEFICCCPPGFEPNADLVRRARAAGRSRVEIIHDPQIAVLGANVIYTDVWASMGQKDQIAERERAFAGYQISMELLEATGVSDTIFMHCLPAERGREVTDQVMECAQSVVFQQAENRMHAQNAIMLRCLGVV</sequence>
<evidence type="ECO:0000256" key="1">
    <source>
        <dbReference type="ARBA" id="ARBA00007805"/>
    </source>
</evidence>
<dbReference type="InterPro" id="IPR006130">
    <property type="entry name" value="Asp/Orn_carbamoylTrfase"/>
</dbReference>
<dbReference type="FunFam" id="3.40.50.1370:FF:000008">
    <property type="entry name" value="Ornithine carbamoyltransferase"/>
    <property type="match status" value="1"/>
</dbReference>
<dbReference type="EMBL" id="AP006494">
    <property type="protein sequence ID" value="BAM80809.1"/>
    <property type="molecule type" value="Genomic_DNA"/>
</dbReference>
<accession>M1V8Q1</accession>
<dbReference type="Pfam" id="PF00185">
    <property type="entry name" value="OTCace"/>
    <property type="match status" value="1"/>
</dbReference>
<dbReference type="GO" id="GO:0016597">
    <property type="term" value="F:amino acid binding"/>
    <property type="evidence" value="ECO:0007669"/>
    <property type="project" value="InterPro"/>
</dbReference>
<dbReference type="STRING" id="280699.M1V8Q1"/>
<dbReference type="eggNOG" id="KOG1504">
    <property type="taxonomic scope" value="Eukaryota"/>
</dbReference>
<evidence type="ECO:0000256" key="2">
    <source>
        <dbReference type="ARBA" id="ARBA00013007"/>
    </source>
</evidence>
<dbReference type="NCBIfam" id="NF001986">
    <property type="entry name" value="PRK00779.1"/>
    <property type="match status" value="1"/>
</dbReference>
<dbReference type="GO" id="GO:0004585">
    <property type="term" value="F:ornithine carbamoyltransferase activity"/>
    <property type="evidence" value="ECO:0007669"/>
    <property type="project" value="UniProtKB-EC"/>
</dbReference>
<protein>
    <recommendedName>
        <fullName evidence="2">ornithine carbamoyltransferase</fullName>
        <ecNumber evidence="2">2.1.3.3</ecNumber>
    </recommendedName>
</protein>
<dbReference type="NCBIfam" id="TIGR00658">
    <property type="entry name" value="orni_carb_tr"/>
    <property type="match status" value="1"/>
</dbReference>
<evidence type="ECO:0000259" key="7">
    <source>
        <dbReference type="Pfam" id="PF02729"/>
    </source>
</evidence>
<organism evidence="8 9">
    <name type="scientific">Cyanidioschyzon merolae (strain NIES-3377 / 10D)</name>
    <name type="common">Unicellular red alga</name>
    <dbReference type="NCBI Taxonomy" id="280699"/>
    <lineage>
        <taxon>Eukaryota</taxon>
        <taxon>Rhodophyta</taxon>
        <taxon>Bangiophyceae</taxon>
        <taxon>Cyanidiales</taxon>
        <taxon>Cyanidiaceae</taxon>
        <taxon>Cyanidioschyzon</taxon>
    </lineage>
</organism>
<dbReference type="HAMAP" id="MF_01109">
    <property type="entry name" value="OTCase"/>
    <property type="match status" value="1"/>
</dbReference>
<evidence type="ECO:0000256" key="5">
    <source>
        <dbReference type="RuleBase" id="RU003634"/>
    </source>
</evidence>
<dbReference type="Pfam" id="PF02729">
    <property type="entry name" value="OTCace_N"/>
    <property type="match status" value="1"/>
</dbReference>
<dbReference type="Gene3D" id="3.40.50.1370">
    <property type="entry name" value="Aspartate/ornithine carbamoyltransferase"/>
    <property type="match status" value="2"/>
</dbReference>
<gene>
    <name evidence="8" type="ORF">CYME_CML214C</name>
</gene>
<dbReference type="EC" id="2.1.3.3" evidence="2"/>
<dbReference type="RefSeq" id="XP_005536845.1">
    <property type="nucleotide sequence ID" value="XM_005536788.1"/>
</dbReference>
<evidence type="ECO:0000313" key="9">
    <source>
        <dbReference type="Proteomes" id="UP000007014"/>
    </source>
</evidence>
<dbReference type="InterPro" id="IPR036901">
    <property type="entry name" value="Asp/Orn_carbamoylTrfase_sf"/>
</dbReference>
<reference evidence="8 9" key="1">
    <citation type="journal article" date="2004" name="Nature">
        <title>Genome sequence of the ultrasmall unicellular red alga Cyanidioschyzon merolae 10D.</title>
        <authorList>
            <person name="Matsuzaki M."/>
            <person name="Misumi O."/>
            <person name="Shin-i T."/>
            <person name="Maruyama S."/>
            <person name="Takahara M."/>
            <person name="Miyagishima S."/>
            <person name="Mori T."/>
            <person name="Nishida K."/>
            <person name="Yagisawa F."/>
            <person name="Nishida K."/>
            <person name="Yoshida Y."/>
            <person name="Nishimura Y."/>
            <person name="Nakao S."/>
            <person name="Kobayashi T."/>
            <person name="Momoyama Y."/>
            <person name="Higashiyama T."/>
            <person name="Minoda A."/>
            <person name="Sano M."/>
            <person name="Nomoto H."/>
            <person name="Oishi K."/>
            <person name="Hayashi H."/>
            <person name="Ohta F."/>
            <person name="Nishizaka S."/>
            <person name="Haga S."/>
            <person name="Miura S."/>
            <person name="Morishita T."/>
            <person name="Kabeya Y."/>
            <person name="Terasawa K."/>
            <person name="Suzuki Y."/>
            <person name="Ishii Y."/>
            <person name="Asakawa S."/>
            <person name="Takano H."/>
            <person name="Ohta N."/>
            <person name="Kuroiwa H."/>
            <person name="Tanaka K."/>
            <person name="Shimizu N."/>
            <person name="Sugano S."/>
            <person name="Sato N."/>
            <person name="Nozaki H."/>
            <person name="Ogasawara N."/>
            <person name="Kohara Y."/>
            <person name="Kuroiwa T."/>
        </authorList>
    </citation>
    <scope>NUCLEOTIDE SEQUENCE [LARGE SCALE GENOMIC DNA]</scope>
    <source>
        <strain evidence="8 9">10D</strain>
    </source>
</reference>
<dbReference type="PANTHER" id="PTHR45753:SF3">
    <property type="entry name" value="ORNITHINE TRANSCARBAMYLASE, MITOCHONDRIAL"/>
    <property type="match status" value="1"/>
</dbReference>
<comment type="similarity">
    <text evidence="1">Belongs to the aspartate/ornithine carbamoyltransferase superfamily. OTCase family.</text>
</comment>
<dbReference type="PRINTS" id="PR00102">
    <property type="entry name" value="OTCASE"/>
</dbReference>
<dbReference type="InterPro" id="IPR006132">
    <property type="entry name" value="Asp/Orn_carbamoyltranf_P-bd"/>
</dbReference>
<evidence type="ECO:0000259" key="6">
    <source>
        <dbReference type="Pfam" id="PF00185"/>
    </source>
</evidence>
<dbReference type="PRINTS" id="PR00100">
    <property type="entry name" value="AOTCASE"/>
</dbReference>
<evidence type="ECO:0000313" key="8">
    <source>
        <dbReference type="EMBL" id="BAM80809.1"/>
    </source>
</evidence>
<dbReference type="GeneID" id="16994635"/>
<dbReference type="SUPFAM" id="SSF53671">
    <property type="entry name" value="Aspartate/ornithine carbamoyltransferase"/>
    <property type="match status" value="1"/>
</dbReference>
<name>M1V8Q1_CYAM1</name>
<feature type="domain" description="Aspartate/ornithine carbamoyltransferase Asp/Orn-binding" evidence="6">
    <location>
        <begin position="214"/>
        <end position="364"/>
    </location>
</feature>
<dbReference type="AlphaFoldDB" id="M1V8Q1"/>
<evidence type="ECO:0000256" key="4">
    <source>
        <dbReference type="ARBA" id="ARBA00048772"/>
    </source>
</evidence>